<evidence type="ECO:0000313" key="1">
    <source>
        <dbReference type="EMBL" id="CAG8479629.1"/>
    </source>
</evidence>
<protein>
    <submittedName>
        <fullName evidence="1">5799_t:CDS:1</fullName>
    </submittedName>
</protein>
<evidence type="ECO:0000313" key="2">
    <source>
        <dbReference type="Proteomes" id="UP000789525"/>
    </source>
</evidence>
<organism evidence="1 2">
    <name type="scientific">Acaulospora colombiana</name>
    <dbReference type="NCBI Taxonomy" id="27376"/>
    <lineage>
        <taxon>Eukaryota</taxon>
        <taxon>Fungi</taxon>
        <taxon>Fungi incertae sedis</taxon>
        <taxon>Mucoromycota</taxon>
        <taxon>Glomeromycotina</taxon>
        <taxon>Glomeromycetes</taxon>
        <taxon>Diversisporales</taxon>
        <taxon>Acaulosporaceae</taxon>
        <taxon>Acaulospora</taxon>
    </lineage>
</organism>
<gene>
    <name evidence="1" type="ORF">ACOLOM_LOCUS1935</name>
</gene>
<proteinExistence type="predicted"/>
<dbReference type="EMBL" id="CAJVPT010002357">
    <property type="protein sequence ID" value="CAG8479629.1"/>
    <property type="molecule type" value="Genomic_DNA"/>
</dbReference>
<keyword evidence="2" id="KW-1185">Reference proteome</keyword>
<accession>A0ACA9KL36</accession>
<dbReference type="Proteomes" id="UP000789525">
    <property type="component" value="Unassembled WGS sequence"/>
</dbReference>
<sequence>MLTTTVSSKMLSSMAKSEGFYFEETLTGFKWLGNAATELKKKGYDPFFAYEEAIGFMIGDVVMDKDGISALATFGELLVQLEKRNISVKDYLEELYQNYGYFLTDNSYFICHSQPTMDEIFDKIRYGENPTKPSDSDYPYSYQLSYPTTLAGYKVTYVRDLTIGYDTSRPDKKPTLPVSESSHMITFGLENGGTEPKIKYYFELSGTDREKVKMELKEIVKRATNVLLEPEKYGLGYRK</sequence>
<name>A0ACA9KL36_9GLOM</name>
<comment type="caution">
    <text evidence="1">The sequence shown here is derived from an EMBL/GenBank/DDBJ whole genome shotgun (WGS) entry which is preliminary data.</text>
</comment>
<reference evidence="1" key="1">
    <citation type="submission" date="2021-06" db="EMBL/GenBank/DDBJ databases">
        <authorList>
            <person name="Kallberg Y."/>
            <person name="Tangrot J."/>
            <person name="Rosling A."/>
        </authorList>
    </citation>
    <scope>NUCLEOTIDE SEQUENCE</scope>
    <source>
        <strain evidence="1">CL356</strain>
    </source>
</reference>